<evidence type="ECO:0000256" key="6">
    <source>
        <dbReference type="SAM" id="Phobius"/>
    </source>
</evidence>
<dbReference type="AlphaFoldDB" id="A0AAN5I049"/>
<evidence type="ECO:0008006" key="9">
    <source>
        <dbReference type="Google" id="ProtNLM"/>
    </source>
</evidence>
<evidence type="ECO:0000256" key="3">
    <source>
        <dbReference type="ARBA" id="ARBA00022692"/>
    </source>
</evidence>
<organism evidence="7 8">
    <name type="scientific">Pristionchus mayeri</name>
    <dbReference type="NCBI Taxonomy" id="1317129"/>
    <lineage>
        <taxon>Eukaryota</taxon>
        <taxon>Metazoa</taxon>
        <taxon>Ecdysozoa</taxon>
        <taxon>Nematoda</taxon>
        <taxon>Chromadorea</taxon>
        <taxon>Rhabditida</taxon>
        <taxon>Rhabditina</taxon>
        <taxon>Diplogasteromorpha</taxon>
        <taxon>Diplogasteroidea</taxon>
        <taxon>Neodiplogasteridae</taxon>
        <taxon>Pristionchus</taxon>
    </lineage>
</organism>
<dbReference type="PANTHER" id="PTHR22945:SF40">
    <property type="entry name" value="SERPENTINE RECEPTOR, CLASS D (DELTA)-RELATED"/>
    <property type="match status" value="1"/>
</dbReference>
<name>A0AAN5I049_9BILA</name>
<proteinExistence type="inferred from homology"/>
<dbReference type="Pfam" id="PF10317">
    <property type="entry name" value="7TM_GPCR_Srd"/>
    <property type="match status" value="1"/>
</dbReference>
<evidence type="ECO:0000256" key="4">
    <source>
        <dbReference type="ARBA" id="ARBA00022989"/>
    </source>
</evidence>
<comment type="subcellular location">
    <subcellularLocation>
        <location evidence="1">Membrane</location>
        <topology evidence="1">Multi-pass membrane protein</topology>
    </subcellularLocation>
</comment>
<comment type="similarity">
    <text evidence="2">Belongs to the nematode receptor-like protein srd family.</text>
</comment>
<reference evidence="8" key="1">
    <citation type="submission" date="2022-10" db="EMBL/GenBank/DDBJ databases">
        <title>Genome assembly of Pristionchus species.</title>
        <authorList>
            <person name="Yoshida K."/>
            <person name="Sommer R.J."/>
        </authorList>
    </citation>
    <scope>NUCLEOTIDE SEQUENCE [LARGE SCALE GENOMIC DNA]</scope>
    <source>
        <strain evidence="8">RS5460</strain>
    </source>
</reference>
<keyword evidence="4 6" id="KW-1133">Transmembrane helix</keyword>
<feature type="transmembrane region" description="Helical" evidence="6">
    <location>
        <begin position="6"/>
        <end position="27"/>
    </location>
</feature>
<evidence type="ECO:0000256" key="5">
    <source>
        <dbReference type="ARBA" id="ARBA00023136"/>
    </source>
</evidence>
<keyword evidence="5 6" id="KW-0472">Membrane</keyword>
<keyword evidence="8" id="KW-1185">Reference proteome</keyword>
<dbReference type="InterPro" id="IPR050920">
    <property type="entry name" value="Nematode_rcpt-like_delta"/>
</dbReference>
<gene>
    <name evidence="7" type="ORF">PMAYCL1PPCAC_17247</name>
</gene>
<accession>A0AAN5I049</accession>
<comment type="caution">
    <text evidence="7">The sequence shown here is derived from an EMBL/GenBank/DDBJ whole genome shotgun (WGS) entry which is preliminary data.</text>
</comment>
<evidence type="ECO:0000256" key="1">
    <source>
        <dbReference type="ARBA" id="ARBA00004141"/>
    </source>
</evidence>
<keyword evidence="3 6" id="KW-0812">Transmembrane</keyword>
<dbReference type="EMBL" id="BTRK01000004">
    <property type="protein sequence ID" value="GMR47052.1"/>
    <property type="molecule type" value="Genomic_DNA"/>
</dbReference>
<sequence>MLLSFFHSLIFSSSCSSNLILLFLIIFHTPKELKAYSTMLMTCCIYELITAFSTFILFPRIVPLGF</sequence>
<evidence type="ECO:0000313" key="8">
    <source>
        <dbReference type="Proteomes" id="UP001328107"/>
    </source>
</evidence>
<feature type="transmembrane region" description="Helical" evidence="6">
    <location>
        <begin position="39"/>
        <end position="58"/>
    </location>
</feature>
<dbReference type="PANTHER" id="PTHR22945">
    <property type="entry name" value="SERPENTINE RECEPTOR, CLASS D DELTA"/>
    <property type="match status" value="1"/>
</dbReference>
<evidence type="ECO:0000313" key="7">
    <source>
        <dbReference type="EMBL" id="GMR47052.1"/>
    </source>
</evidence>
<dbReference type="Proteomes" id="UP001328107">
    <property type="component" value="Unassembled WGS sequence"/>
</dbReference>
<evidence type="ECO:0000256" key="2">
    <source>
        <dbReference type="ARBA" id="ARBA00009166"/>
    </source>
</evidence>
<protein>
    <recommendedName>
        <fullName evidence="9">G protein-coupled receptor</fullName>
    </recommendedName>
</protein>
<dbReference type="InterPro" id="IPR019421">
    <property type="entry name" value="7TM_GPCR_serpentine_rcpt_Srd"/>
</dbReference>
<dbReference type="GO" id="GO:0016020">
    <property type="term" value="C:membrane"/>
    <property type="evidence" value="ECO:0007669"/>
    <property type="project" value="UniProtKB-SubCell"/>
</dbReference>